<feature type="domain" description="Methyl-CpG-binding" evidence="4">
    <location>
        <begin position="53"/>
        <end position="123"/>
    </location>
</feature>
<keyword evidence="6" id="KW-1185">Reference proteome</keyword>
<dbReference type="AlphaFoldDB" id="A0A7N5K3C9"/>
<evidence type="ECO:0000259" key="3">
    <source>
        <dbReference type="Pfam" id="PF14048"/>
    </source>
</evidence>
<dbReference type="Pfam" id="PF16564">
    <property type="entry name" value="MBDa"/>
    <property type="match status" value="1"/>
</dbReference>
<evidence type="ECO:0000256" key="2">
    <source>
        <dbReference type="SAM" id="MobiDB-lite"/>
    </source>
</evidence>
<reference evidence="5" key="2">
    <citation type="submission" date="2025-08" db="UniProtKB">
        <authorList>
            <consortium name="Ensembl"/>
        </authorList>
    </citation>
    <scope>IDENTIFICATION</scope>
</reference>
<gene>
    <name evidence="5" type="primary">MBD3L1</name>
</gene>
<dbReference type="GO" id="GO:0006346">
    <property type="term" value="P:DNA methylation-dependent constitutive heterochromatin formation"/>
    <property type="evidence" value="ECO:0007669"/>
    <property type="project" value="TreeGrafter"/>
</dbReference>
<dbReference type="Pfam" id="PF14048">
    <property type="entry name" value="MBD_C"/>
    <property type="match status" value="1"/>
</dbReference>
<dbReference type="GO" id="GO:0000122">
    <property type="term" value="P:negative regulation of transcription by RNA polymerase II"/>
    <property type="evidence" value="ECO:0007669"/>
    <property type="project" value="TreeGrafter"/>
</dbReference>
<feature type="region of interest" description="Disordered" evidence="2">
    <location>
        <begin position="224"/>
        <end position="257"/>
    </location>
</feature>
<protein>
    <submittedName>
        <fullName evidence="5">Methyl-CpG binding domain protein 3 like 1</fullName>
    </submittedName>
</protein>
<feature type="coiled-coil region" evidence="1">
    <location>
        <begin position="193"/>
        <end position="220"/>
    </location>
</feature>
<name>A0A7N5K3C9_AILME</name>
<reference evidence="5 6" key="1">
    <citation type="journal article" date="2010" name="Nature">
        <title>The sequence and de novo assembly of the giant panda genome.</title>
        <authorList>
            <person name="Li R."/>
            <person name="Fan W."/>
            <person name="Tian G."/>
            <person name="Zhu H."/>
            <person name="He L."/>
            <person name="Cai J."/>
            <person name="Huang Q."/>
            <person name="Cai Q."/>
            <person name="Li B."/>
            <person name="Bai Y."/>
            <person name="Zhang Z."/>
            <person name="Zhang Y."/>
            <person name="Wang W."/>
            <person name="Li J."/>
            <person name="Wei F."/>
            <person name="Li H."/>
            <person name="Jian M."/>
            <person name="Li J."/>
            <person name="Zhang Z."/>
            <person name="Nielsen R."/>
            <person name="Li D."/>
            <person name="Gu W."/>
            <person name="Yang Z."/>
            <person name="Xuan Z."/>
            <person name="Ryder O.A."/>
            <person name="Leung F.C."/>
            <person name="Zhou Y."/>
            <person name="Cao J."/>
            <person name="Sun X."/>
            <person name="Fu Y."/>
            <person name="Fang X."/>
            <person name="Guo X."/>
            <person name="Wang B."/>
            <person name="Hou R."/>
            <person name="Shen F."/>
            <person name="Mu B."/>
            <person name="Ni P."/>
            <person name="Lin R."/>
            <person name="Qian W."/>
            <person name="Wang G."/>
            <person name="Yu C."/>
            <person name="Nie W."/>
            <person name="Wang J."/>
            <person name="Wu Z."/>
            <person name="Liang H."/>
            <person name="Min J."/>
            <person name="Wu Q."/>
            <person name="Cheng S."/>
            <person name="Ruan J."/>
            <person name="Wang M."/>
            <person name="Shi Z."/>
            <person name="Wen M."/>
            <person name="Liu B."/>
            <person name="Ren X."/>
            <person name="Zheng H."/>
            <person name="Dong D."/>
            <person name="Cook K."/>
            <person name="Shan G."/>
            <person name="Zhang H."/>
            <person name="Kosiol C."/>
            <person name="Xie X."/>
            <person name="Lu Z."/>
            <person name="Zheng H."/>
            <person name="Li Y."/>
            <person name="Steiner C.C."/>
            <person name="Lam T.T."/>
            <person name="Lin S."/>
            <person name="Zhang Q."/>
            <person name="Li G."/>
            <person name="Tian J."/>
            <person name="Gong T."/>
            <person name="Liu H."/>
            <person name="Zhang D."/>
            <person name="Fang L."/>
            <person name="Ye C."/>
            <person name="Zhang J."/>
            <person name="Hu W."/>
            <person name="Xu A."/>
            <person name="Ren Y."/>
            <person name="Zhang G."/>
            <person name="Bruford M.W."/>
            <person name="Li Q."/>
            <person name="Ma L."/>
            <person name="Guo Y."/>
            <person name="An N."/>
            <person name="Hu Y."/>
            <person name="Zheng Y."/>
            <person name="Shi Y."/>
            <person name="Li Z."/>
            <person name="Liu Q."/>
            <person name="Chen Y."/>
            <person name="Zhao J."/>
            <person name="Qu N."/>
            <person name="Zhao S."/>
            <person name="Tian F."/>
            <person name="Wang X."/>
            <person name="Wang H."/>
            <person name="Xu L."/>
            <person name="Liu X."/>
            <person name="Vinar T."/>
            <person name="Wang Y."/>
            <person name="Lam T.W."/>
            <person name="Yiu S.M."/>
            <person name="Liu S."/>
            <person name="Zhang H."/>
            <person name="Li D."/>
            <person name="Huang Y."/>
            <person name="Wang X."/>
            <person name="Yang G."/>
            <person name="Jiang Z."/>
            <person name="Wang J."/>
            <person name="Qin N."/>
            <person name="Li L."/>
            <person name="Li J."/>
            <person name="Bolund L."/>
            <person name="Kristiansen K."/>
            <person name="Wong G.K."/>
            <person name="Olson M."/>
            <person name="Zhang X."/>
            <person name="Li S."/>
            <person name="Yang H."/>
            <person name="Wang J."/>
            <person name="Wang J."/>
        </authorList>
    </citation>
    <scope>NUCLEOTIDE SEQUENCE [LARGE SCALE GENOMIC DNA]</scope>
</reference>
<feature type="region of interest" description="Disordered" evidence="2">
    <location>
        <begin position="41"/>
        <end position="68"/>
    </location>
</feature>
<evidence type="ECO:0000256" key="1">
    <source>
        <dbReference type="SAM" id="Coils"/>
    </source>
</evidence>
<dbReference type="GO" id="GO:0005634">
    <property type="term" value="C:nucleus"/>
    <property type="evidence" value="ECO:0007669"/>
    <property type="project" value="UniProtKB-ARBA"/>
</dbReference>
<dbReference type="InParanoid" id="A0A7N5K3C9"/>
<dbReference type="Ensembl" id="ENSAMET00000037309.1">
    <property type="protein sequence ID" value="ENSAMEP00000034396.1"/>
    <property type="gene ID" value="ENSAMEG00000024023.1"/>
</dbReference>
<dbReference type="GeneTree" id="ENSGT00950000183005"/>
<evidence type="ECO:0000259" key="4">
    <source>
        <dbReference type="Pfam" id="PF16564"/>
    </source>
</evidence>
<dbReference type="InterPro" id="IPR032343">
    <property type="entry name" value="MBD2/MBD3_p55-bd"/>
</dbReference>
<accession>A0A7N5K3C9</accession>
<evidence type="ECO:0000313" key="5">
    <source>
        <dbReference type="Ensembl" id="ENSAMEP00000034396.1"/>
    </source>
</evidence>
<feature type="compositionally biased region" description="Low complexity" evidence="2">
    <location>
        <begin position="11"/>
        <end position="21"/>
    </location>
</feature>
<feature type="region of interest" description="Disordered" evidence="2">
    <location>
        <begin position="1"/>
        <end position="21"/>
    </location>
</feature>
<organism evidence="5 6">
    <name type="scientific">Ailuropoda melanoleuca</name>
    <name type="common">Giant panda</name>
    <dbReference type="NCBI Taxonomy" id="9646"/>
    <lineage>
        <taxon>Eukaryota</taxon>
        <taxon>Metazoa</taxon>
        <taxon>Chordata</taxon>
        <taxon>Craniata</taxon>
        <taxon>Vertebrata</taxon>
        <taxon>Euteleostomi</taxon>
        <taxon>Mammalia</taxon>
        <taxon>Eutheria</taxon>
        <taxon>Laurasiatheria</taxon>
        <taxon>Carnivora</taxon>
        <taxon>Caniformia</taxon>
        <taxon>Ursidae</taxon>
        <taxon>Ailuropoda</taxon>
    </lineage>
</organism>
<dbReference type="GO" id="GO:0008327">
    <property type="term" value="F:methyl-CpG binding"/>
    <property type="evidence" value="ECO:0007669"/>
    <property type="project" value="TreeGrafter"/>
</dbReference>
<dbReference type="PANTHER" id="PTHR12396:SF1">
    <property type="entry name" value="METHYL-CPG-BINDING DOMAIN PROTEIN 3-LIKE 1"/>
    <property type="match status" value="1"/>
</dbReference>
<reference evidence="5" key="3">
    <citation type="submission" date="2025-09" db="UniProtKB">
        <authorList>
            <consortium name="Ensembl"/>
        </authorList>
    </citation>
    <scope>IDENTIFICATION</scope>
</reference>
<keyword evidence="1" id="KW-0175">Coiled coil</keyword>
<feature type="domain" description="Methyl-CpG binding protein 2/3 C-terminal" evidence="3">
    <location>
        <begin position="128"/>
        <end position="218"/>
    </location>
</feature>
<dbReference type="Proteomes" id="UP000008912">
    <property type="component" value="Unassembled WGS sequence"/>
</dbReference>
<dbReference type="InterPro" id="IPR025884">
    <property type="entry name" value="MeCpG-bd_2/3_C_dom"/>
</dbReference>
<sequence>MQWQREMWGKSSSSCPKISRSYGMVDNQGLPDLKFYKADTGKRKRSMMVKTPQRKQHDCGNQSKPKSRLSVSIPLRMSSYIFKKPVTRITSHPGNEVRCHPWEETLDKPQQVCWQKRLQGLQARSSAGEPLSTLDLAKALQKLAPRCTGEYLPGVLAGGLNSSSTPTPAVSSDLAKEVPGAGLGIPQLLCKQFLVTEEDIKKQERKVKTARERLATALAVDRLAREAEKRRGQEGHPEKHHQKREKLAQMKWSTALY</sequence>
<dbReference type="PANTHER" id="PTHR12396">
    <property type="entry name" value="METHYL-CPG BINDING PROTEIN, MBD"/>
    <property type="match status" value="1"/>
</dbReference>
<evidence type="ECO:0000313" key="6">
    <source>
        <dbReference type="Proteomes" id="UP000008912"/>
    </source>
</evidence>
<feature type="compositionally biased region" description="Basic and acidic residues" evidence="2">
    <location>
        <begin position="224"/>
        <end position="237"/>
    </location>
</feature>
<proteinExistence type="predicted"/>